<evidence type="ECO:0000256" key="2">
    <source>
        <dbReference type="ARBA" id="ARBA00010323"/>
    </source>
</evidence>
<dbReference type="InterPro" id="IPR024194">
    <property type="entry name" value="Ac/AlaTfrase_AlgI/DltB"/>
</dbReference>
<feature type="transmembrane region" description="Helical" evidence="10">
    <location>
        <begin position="44"/>
        <end position="64"/>
    </location>
</feature>
<protein>
    <recommendedName>
        <fullName evidence="9">Teichoic acid D-alanyltransferase</fullName>
        <ecNumber evidence="9">2.3.1.-</ecNumber>
    </recommendedName>
</protein>
<feature type="transmembrane region" description="Helical" evidence="10">
    <location>
        <begin position="254"/>
        <end position="274"/>
    </location>
</feature>
<organism evidence="11 12">
    <name type="scientific">Desulfosporosinus acidiphilus (strain DSM 22704 / JCM 16185 / SJ4)</name>
    <dbReference type="NCBI Taxonomy" id="646529"/>
    <lineage>
        <taxon>Bacteria</taxon>
        <taxon>Bacillati</taxon>
        <taxon>Bacillota</taxon>
        <taxon>Clostridia</taxon>
        <taxon>Eubacteriales</taxon>
        <taxon>Desulfitobacteriaceae</taxon>
        <taxon>Desulfosporosinus</taxon>
    </lineage>
</organism>
<name>I4D902_DESAJ</name>
<dbReference type="InterPro" id="IPR004299">
    <property type="entry name" value="MBOAT_fam"/>
</dbReference>
<dbReference type="GO" id="GO:0005886">
    <property type="term" value="C:plasma membrane"/>
    <property type="evidence" value="ECO:0007669"/>
    <property type="project" value="UniProtKB-SubCell"/>
</dbReference>
<dbReference type="EC" id="2.3.1.-" evidence="9"/>
<evidence type="ECO:0000313" key="12">
    <source>
        <dbReference type="Proteomes" id="UP000002892"/>
    </source>
</evidence>
<dbReference type="PIRSF" id="PIRSF016636">
    <property type="entry name" value="AlgI_DltB"/>
    <property type="match status" value="1"/>
</dbReference>
<dbReference type="HOGENOM" id="CLU_025255_2_0_9"/>
<dbReference type="eggNOG" id="COG1696">
    <property type="taxonomic scope" value="Bacteria"/>
</dbReference>
<evidence type="ECO:0000256" key="9">
    <source>
        <dbReference type="PIRNR" id="PIRNR016636"/>
    </source>
</evidence>
<comment type="pathway">
    <text evidence="9">Cell wall biogenesis; lipoteichoic acid biosynthesis.</text>
</comment>
<evidence type="ECO:0000256" key="3">
    <source>
        <dbReference type="ARBA" id="ARBA00022475"/>
    </source>
</evidence>
<evidence type="ECO:0000313" key="11">
    <source>
        <dbReference type="EMBL" id="AFM42276.1"/>
    </source>
</evidence>
<accession>I4D902</accession>
<dbReference type="Proteomes" id="UP000002892">
    <property type="component" value="Chromosome"/>
</dbReference>
<evidence type="ECO:0000256" key="1">
    <source>
        <dbReference type="ARBA" id="ARBA00004651"/>
    </source>
</evidence>
<feature type="transmembrane region" description="Helical" evidence="10">
    <location>
        <begin position="85"/>
        <end position="102"/>
    </location>
</feature>
<dbReference type="PIRSF" id="PIRSF500216">
    <property type="entry name" value="DltB"/>
    <property type="match status" value="1"/>
</dbReference>
<evidence type="ECO:0000256" key="4">
    <source>
        <dbReference type="ARBA" id="ARBA00022679"/>
    </source>
</evidence>
<dbReference type="AlphaFoldDB" id="I4D902"/>
<comment type="function">
    <text evidence="9">O-acyltransferase that catalyzes D-alanylation of both teichoic acid and lipoteichoic acid (LTA). D-alanylation of LTA plays an important role in modulating the properties of the cell wall in Gram-positive bacteria, influencing the net charge of the cell wall. Catalyzes D-alanylation from DltC carrier protein.</text>
</comment>
<keyword evidence="5 10" id="KW-0812">Transmembrane</keyword>
<dbReference type="PANTHER" id="PTHR13285:SF23">
    <property type="entry name" value="TEICHOIC ACID D-ALANYLTRANSFERASE"/>
    <property type="match status" value="1"/>
</dbReference>
<proteinExistence type="inferred from homology"/>
<dbReference type="InterPro" id="IPR051085">
    <property type="entry name" value="MB_O-acyltransferase"/>
</dbReference>
<keyword evidence="12" id="KW-1185">Reference proteome</keyword>
<dbReference type="EMBL" id="CP003639">
    <property type="protein sequence ID" value="AFM42276.1"/>
    <property type="molecule type" value="Genomic_DNA"/>
</dbReference>
<comment type="similarity">
    <text evidence="2 9">Belongs to the membrane-bound acyltransferase family.</text>
</comment>
<feature type="transmembrane region" description="Helical" evidence="10">
    <location>
        <begin position="393"/>
        <end position="413"/>
    </location>
</feature>
<reference evidence="11 12" key="1">
    <citation type="journal article" date="2012" name="J. Bacteriol.">
        <title>Complete genome sequences of Desulfosporosinus orientis DSM765T, Desulfosporosinus youngiae DSM17734T, Desulfosporosinus meridiei DSM13257T, and Desulfosporosinus acidiphilus DSM22704T.</title>
        <authorList>
            <person name="Pester M."/>
            <person name="Brambilla E."/>
            <person name="Alazard D."/>
            <person name="Rattei T."/>
            <person name="Weinmaier T."/>
            <person name="Han J."/>
            <person name="Lucas S."/>
            <person name="Lapidus A."/>
            <person name="Cheng J.F."/>
            <person name="Goodwin L."/>
            <person name="Pitluck S."/>
            <person name="Peters L."/>
            <person name="Ovchinnikova G."/>
            <person name="Teshima H."/>
            <person name="Detter J.C."/>
            <person name="Han C.S."/>
            <person name="Tapia R."/>
            <person name="Land M.L."/>
            <person name="Hauser L."/>
            <person name="Kyrpides N.C."/>
            <person name="Ivanova N.N."/>
            <person name="Pagani I."/>
            <person name="Huntmann M."/>
            <person name="Wei C.L."/>
            <person name="Davenport K.W."/>
            <person name="Daligault H."/>
            <person name="Chain P.S."/>
            <person name="Chen A."/>
            <person name="Mavromatis K."/>
            <person name="Markowitz V."/>
            <person name="Szeto E."/>
            <person name="Mikhailova N."/>
            <person name="Pati A."/>
            <person name="Wagner M."/>
            <person name="Woyke T."/>
            <person name="Ollivier B."/>
            <person name="Klenk H.P."/>
            <person name="Spring S."/>
            <person name="Loy A."/>
        </authorList>
    </citation>
    <scope>NUCLEOTIDE SEQUENCE [LARGE SCALE GENOMIC DNA]</scope>
    <source>
        <strain evidence="12">DSM 22704 / JCM 16185 / SJ4</strain>
    </source>
</reference>
<evidence type="ECO:0000256" key="8">
    <source>
        <dbReference type="ARBA" id="ARBA00023315"/>
    </source>
</evidence>
<comment type="subcellular location">
    <subcellularLocation>
        <location evidence="1">Cell membrane</location>
        <topology evidence="1">Multi-pass membrane protein</topology>
    </subcellularLocation>
</comment>
<dbReference type="KEGG" id="dai:Desaci_3382"/>
<feature type="transmembrane region" description="Helical" evidence="10">
    <location>
        <begin position="295"/>
        <end position="317"/>
    </location>
</feature>
<evidence type="ECO:0000256" key="10">
    <source>
        <dbReference type="SAM" id="Phobius"/>
    </source>
</evidence>
<dbReference type="RefSeq" id="WP_014828265.1">
    <property type="nucleotide sequence ID" value="NC_018068.1"/>
</dbReference>
<dbReference type="InterPro" id="IPR024024">
    <property type="entry name" value="DltB"/>
</dbReference>
<keyword evidence="8 9" id="KW-0012">Acyltransferase</keyword>
<dbReference type="PANTHER" id="PTHR13285">
    <property type="entry name" value="ACYLTRANSFERASE"/>
    <property type="match status" value="1"/>
</dbReference>
<keyword evidence="7 9" id="KW-0472">Membrane</keyword>
<evidence type="ECO:0000256" key="7">
    <source>
        <dbReference type="ARBA" id="ARBA00023136"/>
    </source>
</evidence>
<evidence type="ECO:0000256" key="6">
    <source>
        <dbReference type="ARBA" id="ARBA00022989"/>
    </source>
</evidence>
<dbReference type="GO" id="GO:0070395">
    <property type="term" value="P:lipoteichoic acid biosynthetic process"/>
    <property type="evidence" value="ECO:0007669"/>
    <property type="project" value="UniProtKB-UniRule"/>
</dbReference>
<dbReference type="GO" id="GO:0016746">
    <property type="term" value="F:acyltransferase activity"/>
    <property type="evidence" value="ECO:0007669"/>
    <property type="project" value="UniProtKB-KW"/>
</dbReference>
<keyword evidence="6 10" id="KW-1133">Transmembrane helix</keyword>
<evidence type="ECO:0000256" key="5">
    <source>
        <dbReference type="ARBA" id="ARBA00022692"/>
    </source>
</evidence>
<dbReference type="Pfam" id="PF03062">
    <property type="entry name" value="MBOAT"/>
    <property type="match status" value="1"/>
</dbReference>
<dbReference type="STRING" id="646529.Desaci_3382"/>
<keyword evidence="4 9" id="KW-0808">Transferase</keyword>
<dbReference type="UniPathway" id="UPA00556"/>
<dbReference type="NCBIfam" id="TIGR04091">
    <property type="entry name" value="LTA_dltB"/>
    <property type="match status" value="1"/>
</dbReference>
<feature type="transmembrane region" description="Helical" evidence="10">
    <location>
        <begin position="177"/>
        <end position="195"/>
    </location>
</feature>
<feature type="transmembrane region" description="Helical" evidence="10">
    <location>
        <begin position="425"/>
        <end position="445"/>
    </location>
</feature>
<sequence>MIPYNNASFFLLLLIPVLPAIFLGLAEASPQTRSLWIMHSSLGMLYLILGPQAALAQAIVYFIWEYLIIRLYLNYRQSENTKNHALIFYLAIAGSLLPLILVKLSPFLGLHSAAFFGGLAAKTSTTQSFNHVTLGAQSLSKTLTSTQIPSGSQGLPHTSMPTAANQGQLASSEENSILGFLGISYVSFRILGTLIEIRDGLIKDLNLGDFISYVLFFPTLASGPIDRYRRFLSDLRRIMSRQEYLVCFTDGLEYIFRGFLYKFIIAYLINKYLLVPLNGTHSFWSTIRYMYVYSAYLFFDFAGYSAFAIGVSNLFGIRTPENFKAPFWSKNIKDFWNRWHISLSMWFRDYIYMRFVLDSAKKKRFSSRYTASAIGYLLLFLLMGIWHGTQWHYIIYGAYMAFLMISFEFLERLNKKSPFWGQGKAWNILARLVTLQFICLGLLIFSGRLG</sequence>
<gene>
    <name evidence="11" type="ordered locus">Desaci_3382</name>
</gene>
<keyword evidence="3 9" id="KW-1003">Cell membrane</keyword>
<feature type="transmembrane region" description="Helical" evidence="10">
    <location>
        <begin position="369"/>
        <end position="387"/>
    </location>
</feature>